<dbReference type="PANTHER" id="PTHR35006">
    <property type="entry name" value="GLYOXALASE FAMILY PROTEIN (AFU_ORTHOLOGUE AFUA_5G14830)"/>
    <property type="match status" value="1"/>
</dbReference>
<dbReference type="Gene3D" id="3.10.180.10">
    <property type="entry name" value="2,3-Dihydroxybiphenyl 1,2-Dioxygenase, domain 1"/>
    <property type="match status" value="1"/>
</dbReference>
<dbReference type="Pfam" id="PF00903">
    <property type="entry name" value="Glyoxalase"/>
    <property type="match status" value="1"/>
</dbReference>
<dbReference type="Proteomes" id="UP000641646">
    <property type="component" value="Unassembled WGS sequence"/>
</dbReference>
<gene>
    <name evidence="2" type="ORF">H6G03_15345</name>
</gene>
<proteinExistence type="predicted"/>
<comment type="caution">
    <text evidence="2">The sequence shown here is derived from an EMBL/GenBank/DDBJ whole genome shotgun (WGS) entry which is preliminary data.</text>
</comment>
<evidence type="ECO:0000259" key="1">
    <source>
        <dbReference type="PROSITE" id="PS51819"/>
    </source>
</evidence>
<keyword evidence="3" id="KW-1185">Reference proteome</keyword>
<name>A0A926VEM3_9CYAN</name>
<dbReference type="PROSITE" id="PS51819">
    <property type="entry name" value="VOC"/>
    <property type="match status" value="1"/>
</dbReference>
<dbReference type="AlphaFoldDB" id="A0A926VEM3"/>
<dbReference type="InterPro" id="IPR037523">
    <property type="entry name" value="VOC_core"/>
</dbReference>
<dbReference type="PANTHER" id="PTHR35006:SF2">
    <property type="entry name" value="GLYOXALASE FAMILY PROTEIN (AFU_ORTHOLOGUE AFUA_5G14830)"/>
    <property type="match status" value="1"/>
</dbReference>
<accession>A0A926VEM3</accession>
<dbReference type="EMBL" id="JACJPW010000037">
    <property type="protein sequence ID" value="MBD2182455.1"/>
    <property type="molecule type" value="Genomic_DNA"/>
</dbReference>
<evidence type="ECO:0000313" key="2">
    <source>
        <dbReference type="EMBL" id="MBD2182455.1"/>
    </source>
</evidence>
<protein>
    <submittedName>
        <fullName evidence="2">VOC family protein</fullName>
    </submittedName>
</protein>
<dbReference type="InterPro" id="IPR029068">
    <property type="entry name" value="Glyas_Bleomycin-R_OHBP_Dase"/>
</dbReference>
<dbReference type="RefSeq" id="WP_190465268.1">
    <property type="nucleotide sequence ID" value="NZ_JACJPW010000037.1"/>
</dbReference>
<dbReference type="InterPro" id="IPR004360">
    <property type="entry name" value="Glyas_Fos-R_dOase_dom"/>
</dbReference>
<feature type="domain" description="VOC" evidence="1">
    <location>
        <begin position="1"/>
        <end position="130"/>
    </location>
</feature>
<dbReference type="SUPFAM" id="SSF54593">
    <property type="entry name" value="Glyoxalase/Bleomycin resistance protein/Dihydroxybiphenyl dioxygenase"/>
    <property type="match status" value="1"/>
</dbReference>
<dbReference type="CDD" id="cd07262">
    <property type="entry name" value="VOC_like"/>
    <property type="match status" value="1"/>
</dbReference>
<reference evidence="2" key="1">
    <citation type="journal article" date="2015" name="ISME J.">
        <title>Draft Genome Sequence of Streptomyces incarnatus NRRL8089, which Produces the Nucleoside Antibiotic Sinefungin.</title>
        <authorList>
            <person name="Oshima K."/>
            <person name="Hattori M."/>
            <person name="Shimizu H."/>
            <person name="Fukuda K."/>
            <person name="Nemoto M."/>
            <person name="Inagaki K."/>
            <person name="Tamura T."/>
        </authorList>
    </citation>
    <scope>NUCLEOTIDE SEQUENCE</scope>
    <source>
        <strain evidence="2">FACHB-1375</strain>
    </source>
</reference>
<organism evidence="2 3">
    <name type="scientific">Aerosakkonema funiforme FACHB-1375</name>
    <dbReference type="NCBI Taxonomy" id="2949571"/>
    <lineage>
        <taxon>Bacteria</taxon>
        <taxon>Bacillati</taxon>
        <taxon>Cyanobacteriota</taxon>
        <taxon>Cyanophyceae</taxon>
        <taxon>Oscillatoriophycideae</taxon>
        <taxon>Aerosakkonematales</taxon>
        <taxon>Aerosakkonemataceae</taxon>
        <taxon>Aerosakkonema</taxon>
    </lineage>
</organism>
<reference evidence="2" key="2">
    <citation type="submission" date="2020-08" db="EMBL/GenBank/DDBJ databases">
        <authorList>
            <person name="Chen M."/>
            <person name="Teng W."/>
            <person name="Zhao L."/>
            <person name="Hu C."/>
            <person name="Zhou Y."/>
            <person name="Han B."/>
            <person name="Song L."/>
            <person name="Shu W."/>
        </authorList>
    </citation>
    <scope>NUCLEOTIDE SEQUENCE</scope>
    <source>
        <strain evidence="2">FACHB-1375</strain>
    </source>
</reference>
<sequence>MIDHISIGVSDFGQSLTFYDNVLSELGFKRCMDIEFDGIQAAGYGLDSDIEPSFWIGRKHDVMAAITPSVGFHIAFQATTRDAVDAFYTAAMAAGATDNGKPGLRPQYHANYYAAFVLDPDGYNVEAVCHQPL</sequence>
<evidence type="ECO:0000313" key="3">
    <source>
        <dbReference type="Proteomes" id="UP000641646"/>
    </source>
</evidence>